<dbReference type="EnsemblPlants" id="LPERR06G23590.1">
    <property type="protein sequence ID" value="LPERR06G23590.1"/>
    <property type="gene ID" value="LPERR06G23590"/>
</dbReference>
<organism evidence="1 2">
    <name type="scientific">Leersia perrieri</name>
    <dbReference type="NCBI Taxonomy" id="77586"/>
    <lineage>
        <taxon>Eukaryota</taxon>
        <taxon>Viridiplantae</taxon>
        <taxon>Streptophyta</taxon>
        <taxon>Embryophyta</taxon>
        <taxon>Tracheophyta</taxon>
        <taxon>Spermatophyta</taxon>
        <taxon>Magnoliopsida</taxon>
        <taxon>Liliopsida</taxon>
        <taxon>Poales</taxon>
        <taxon>Poaceae</taxon>
        <taxon>BOP clade</taxon>
        <taxon>Oryzoideae</taxon>
        <taxon>Oryzeae</taxon>
        <taxon>Oryzinae</taxon>
        <taxon>Leersia</taxon>
    </lineage>
</organism>
<accession>A0A0D9WUC9</accession>
<protein>
    <submittedName>
        <fullName evidence="1">Uncharacterized protein</fullName>
    </submittedName>
</protein>
<proteinExistence type="predicted"/>
<evidence type="ECO:0000313" key="1">
    <source>
        <dbReference type="EnsemblPlants" id="LPERR06G23590.1"/>
    </source>
</evidence>
<dbReference type="Proteomes" id="UP000032180">
    <property type="component" value="Chromosome 6"/>
</dbReference>
<sequence length="82" mass="9341">MSLLLQQSSCCWVFGILYLGLVQREREQLRVLTTSHHQRNAGLLLLPHKSLPIPRRSLYPIRDSPPPKPDAMIQFAANPLVI</sequence>
<name>A0A0D9WUC9_9ORYZ</name>
<keyword evidence="2" id="KW-1185">Reference proteome</keyword>
<dbReference type="HOGENOM" id="CLU_2561605_0_0_1"/>
<reference evidence="1 2" key="1">
    <citation type="submission" date="2012-08" db="EMBL/GenBank/DDBJ databases">
        <title>Oryza genome evolution.</title>
        <authorList>
            <person name="Wing R.A."/>
        </authorList>
    </citation>
    <scope>NUCLEOTIDE SEQUENCE</scope>
</reference>
<reference evidence="1" key="3">
    <citation type="submission" date="2015-04" db="UniProtKB">
        <authorList>
            <consortium name="EnsemblPlants"/>
        </authorList>
    </citation>
    <scope>IDENTIFICATION</scope>
</reference>
<dbReference type="Gramene" id="LPERR06G23590.1">
    <property type="protein sequence ID" value="LPERR06G23590.1"/>
    <property type="gene ID" value="LPERR06G23590"/>
</dbReference>
<reference evidence="2" key="2">
    <citation type="submission" date="2013-12" db="EMBL/GenBank/DDBJ databases">
        <authorList>
            <person name="Yu Y."/>
            <person name="Lee S."/>
            <person name="de Baynast K."/>
            <person name="Wissotski M."/>
            <person name="Liu L."/>
            <person name="Talag J."/>
            <person name="Goicoechea J."/>
            <person name="Angelova A."/>
            <person name="Jetty R."/>
            <person name="Kudrna D."/>
            <person name="Golser W."/>
            <person name="Rivera L."/>
            <person name="Zhang J."/>
            <person name="Wing R."/>
        </authorList>
    </citation>
    <scope>NUCLEOTIDE SEQUENCE</scope>
</reference>
<evidence type="ECO:0000313" key="2">
    <source>
        <dbReference type="Proteomes" id="UP000032180"/>
    </source>
</evidence>
<dbReference type="AlphaFoldDB" id="A0A0D9WUC9"/>